<protein>
    <submittedName>
        <fullName evidence="1">Uncharacterized protein</fullName>
    </submittedName>
</protein>
<dbReference type="EMBL" id="CM010717">
    <property type="protein sequence ID" value="RZC55313.1"/>
    <property type="molecule type" value="Genomic_DNA"/>
</dbReference>
<reference evidence="1 2" key="1">
    <citation type="journal article" date="2018" name="Science">
        <title>The opium poppy genome and morphinan production.</title>
        <authorList>
            <person name="Guo L."/>
            <person name="Winzer T."/>
            <person name="Yang X."/>
            <person name="Li Y."/>
            <person name="Ning Z."/>
            <person name="He Z."/>
            <person name="Teodor R."/>
            <person name="Lu Y."/>
            <person name="Bowser T.A."/>
            <person name="Graham I.A."/>
            <person name="Ye K."/>
        </authorList>
    </citation>
    <scope>NUCLEOTIDE SEQUENCE [LARGE SCALE GENOMIC DNA]</scope>
    <source>
        <strain evidence="2">cv. HN1</strain>
        <tissue evidence="1">Leaves</tissue>
    </source>
</reference>
<dbReference type="Proteomes" id="UP000316621">
    <property type="component" value="Chromosome 3"/>
</dbReference>
<dbReference type="Gramene" id="RZC55313">
    <property type="protein sequence ID" value="RZC55313"/>
    <property type="gene ID" value="C5167_014170"/>
</dbReference>
<keyword evidence="2" id="KW-1185">Reference proteome</keyword>
<dbReference type="AlphaFoldDB" id="A0A4Y7J2E0"/>
<name>A0A4Y7J2E0_PAPSO</name>
<evidence type="ECO:0000313" key="2">
    <source>
        <dbReference type="Proteomes" id="UP000316621"/>
    </source>
</evidence>
<evidence type="ECO:0000313" key="1">
    <source>
        <dbReference type="EMBL" id="RZC55313.1"/>
    </source>
</evidence>
<gene>
    <name evidence="1" type="ORF">C5167_014170</name>
</gene>
<accession>A0A4Y7J2E0</accession>
<proteinExistence type="predicted"/>
<sequence length="60" mass="6973">MRFLKFPFNFIDSIDCCFYKLSLKIAEHHHSHRFDICPNRESNGITGYLQTSKGGILSHT</sequence>
<organism evidence="1 2">
    <name type="scientific">Papaver somniferum</name>
    <name type="common">Opium poppy</name>
    <dbReference type="NCBI Taxonomy" id="3469"/>
    <lineage>
        <taxon>Eukaryota</taxon>
        <taxon>Viridiplantae</taxon>
        <taxon>Streptophyta</taxon>
        <taxon>Embryophyta</taxon>
        <taxon>Tracheophyta</taxon>
        <taxon>Spermatophyta</taxon>
        <taxon>Magnoliopsida</taxon>
        <taxon>Ranunculales</taxon>
        <taxon>Papaveraceae</taxon>
        <taxon>Papaveroideae</taxon>
        <taxon>Papaver</taxon>
    </lineage>
</organism>